<feature type="modified residue" description="4-aspartylphosphate" evidence="2">
    <location>
        <position position="67"/>
    </location>
</feature>
<dbReference type="GO" id="GO:0000160">
    <property type="term" value="P:phosphorelay signal transduction system"/>
    <property type="evidence" value="ECO:0007669"/>
    <property type="project" value="InterPro"/>
</dbReference>
<organism evidence="4 5">
    <name type="scientific">Litorivita pollutaquae</name>
    <dbReference type="NCBI Taxonomy" id="2200892"/>
    <lineage>
        <taxon>Bacteria</taxon>
        <taxon>Pseudomonadati</taxon>
        <taxon>Pseudomonadota</taxon>
        <taxon>Alphaproteobacteria</taxon>
        <taxon>Rhodobacterales</taxon>
        <taxon>Paracoccaceae</taxon>
        <taxon>Litorivita</taxon>
    </lineage>
</organism>
<keyword evidence="1 2" id="KW-0597">Phosphoprotein</keyword>
<protein>
    <recommendedName>
        <fullName evidence="3">Response regulatory domain-containing protein</fullName>
    </recommendedName>
</protein>
<dbReference type="PANTHER" id="PTHR44591:SF25">
    <property type="entry name" value="CHEMOTAXIS TWO-COMPONENT RESPONSE REGULATOR"/>
    <property type="match status" value="1"/>
</dbReference>
<proteinExistence type="predicted"/>
<evidence type="ECO:0000256" key="2">
    <source>
        <dbReference type="PROSITE-ProRule" id="PRU00169"/>
    </source>
</evidence>
<evidence type="ECO:0000313" key="5">
    <source>
        <dbReference type="Proteomes" id="UP000248012"/>
    </source>
</evidence>
<dbReference type="PROSITE" id="PS50110">
    <property type="entry name" value="RESPONSE_REGULATORY"/>
    <property type="match status" value="1"/>
</dbReference>
<evidence type="ECO:0000259" key="3">
    <source>
        <dbReference type="PROSITE" id="PS50110"/>
    </source>
</evidence>
<dbReference type="AlphaFoldDB" id="A0A2V4N497"/>
<keyword evidence="5" id="KW-1185">Reference proteome</keyword>
<dbReference type="RefSeq" id="WP_110794313.1">
    <property type="nucleotide sequence ID" value="NZ_KZ826481.1"/>
</dbReference>
<dbReference type="SMART" id="SM00448">
    <property type="entry name" value="REC"/>
    <property type="match status" value="1"/>
</dbReference>
<evidence type="ECO:0000313" key="4">
    <source>
        <dbReference type="EMBL" id="PYC48732.1"/>
    </source>
</evidence>
<dbReference type="InterPro" id="IPR011006">
    <property type="entry name" value="CheY-like_superfamily"/>
</dbReference>
<reference evidence="4 5" key="1">
    <citation type="submission" date="2018-05" db="EMBL/GenBank/DDBJ databases">
        <title>Oceanovita maritima gen. nov., sp. nov., a marine bacterium in the family Rhodobacteraceae isolated from surface seawater of Lundu port Xiamen, China.</title>
        <authorList>
            <person name="Hetharua B.H."/>
            <person name="Min D."/>
            <person name="Liao H."/>
            <person name="Tian Y."/>
        </authorList>
    </citation>
    <scope>NUCLEOTIDE SEQUENCE [LARGE SCALE GENOMIC DNA]</scope>
    <source>
        <strain evidence="4 5">FSX-11</strain>
    </source>
</reference>
<dbReference type="OrthoDB" id="7857827at2"/>
<gene>
    <name evidence="4" type="ORF">DI396_01070</name>
</gene>
<sequence length="211" mass="23411">MPIQDSNAGEVMPPIKALLLDDSAFDRNRIRRMTEKSDIPMMIEEVPTIAALSQVMDRDVFDLIMIDYQLAEGDGLEALDLIQNHATNRGAATIMISGQEHMEVAVSAFRNGCHDFITKDELTLPMLRDAMQSALQNASIAMLRGPQIAQEIQKQVQQAMRSTLESGVMQSALTEGLRQAADRIGLEVAGKGTEEMDAFLTEFVADDRFYF</sequence>
<dbReference type="CDD" id="cd00156">
    <property type="entry name" value="REC"/>
    <property type="match status" value="1"/>
</dbReference>
<dbReference type="Proteomes" id="UP000248012">
    <property type="component" value="Unassembled WGS sequence"/>
</dbReference>
<dbReference type="PANTHER" id="PTHR44591">
    <property type="entry name" value="STRESS RESPONSE REGULATOR PROTEIN 1"/>
    <property type="match status" value="1"/>
</dbReference>
<dbReference type="Pfam" id="PF00072">
    <property type="entry name" value="Response_reg"/>
    <property type="match status" value="1"/>
</dbReference>
<feature type="domain" description="Response regulatory" evidence="3">
    <location>
        <begin position="16"/>
        <end position="134"/>
    </location>
</feature>
<dbReference type="InterPro" id="IPR001789">
    <property type="entry name" value="Sig_transdc_resp-reg_receiver"/>
</dbReference>
<dbReference type="SUPFAM" id="SSF52172">
    <property type="entry name" value="CheY-like"/>
    <property type="match status" value="1"/>
</dbReference>
<name>A0A2V4N497_9RHOB</name>
<dbReference type="InterPro" id="IPR050595">
    <property type="entry name" value="Bact_response_regulator"/>
</dbReference>
<dbReference type="Gene3D" id="3.40.50.2300">
    <property type="match status" value="1"/>
</dbReference>
<dbReference type="EMBL" id="QFVT01000002">
    <property type="protein sequence ID" value="PYC48732.1"/>
    <property type="molecule type" value="Genomic_DNA"/>
</dbReference>
<accession>A0A2V4N497</accession>
<evidence type="ECO:0000256" key="1">
    <source>
        <dbReference type="ARBA" id="ARBA00022553"/>
    </source>
</evidence>
<comment type="caution">
    <text evidence="4">The sequence shown here is derived from an EMBL/GenBank/DDBJ whole genome shotgun (WGS) entry which is preliminary data.</text>
</comment>